<evidence type="ECO:0000256" key="1">
    <source>
        <dbReference type="SAM" id="MobiDB-lite"/>
    </source>
</evidence>
<feature type="region of interest" description="Disordered" evidence="1">
    <location>
        <begin position="36"/>
        <end position="58"/>
    </location>
</feature>
<protein>
    <submittedName>
        <fullName evidence="2">Uncharacterized protein</fullName>
    </submittedName>
</protein>
<evidence type="ECO:0000313" key="3">
    <source>
        <dbReference type="Proteomes" id="UP000636661"/>
    </source>
</evidence>
<keyword evidence="3" id="KW-1185">Reference proteome</keyword>
<evidence type="ECO:0000313" key="2">
    <source>
        <dbReference type="EMBL" id="GGU61835.1"/>
    </source>
</evidence>
<dbReference type="AlphaFoldDB" id="A0A918I2F5"/>
<dbReference type="Proteomes" id="UP000636661">
    <property type="component" value="Unassembled WGS sequence"/>
</dbReference>
<accession>A0A918I2F5</accession>
<proteinExistence type="predicted"/>
<reference evidence="2" key="2">
    <citation type="submission" date="2020-09" db="EMBL/GenBank/DDBJ databases">
        <authorList>
            <person name="Sun Q."/>
            <person name="Ohkuma M."/>
        </authorList>
    </citation>
    <scope>NUCLEOTIDE SEQUENCE</scope>
    <source>
        <strain evidence="2">JCM 4391</strain>
    </source>
</reference>
<dbReference type="GO" id="GO:0050797">
    <property type="term" value="F:thymidylate synthase (FAD) activity"/>
    <property type="evidence" value="ECO:0007669"/>
    <property type="project" value="InterPro"/>
</dbReference>
<dbReference type="InterPro" id="IPR036098">
    <property type="entry name" value="Thymidylate_synthase_ThyX_sf"/>
</dbReference>
<organism evidence="2 3">
    <name type="scientific">Streptomyces lavendofoliae</name>
    <dbReference type="NCBI Taxonomy" id="67314"/>
    <lineage>
        <taxon>Bacteria</taxon>
        <taxon>Bacillati</taxon>
        <taxon>Actinomycetota</taxon>
        <taxon>Actinomycetes</taxon>
        <taxon>Kitasatosporales</taxon>
        <taxon>Streptomycetaceae</taxon>
        <taxon>Streptomyces</taxon>
    </lineage>
</organism>
<dbReference type="RefSeq" id="WP_373297796.1">
    <property type="nucleotide sequence ID" value="NZ_BMTP01000020.1"/>
</dbReference>
<sequence>MTDIELRSDVTVDLVKHTAADTDVLWAARVSTAGEQAQNIPDERDEDKLAARDMGLIN</sequence>
<dbReference type="GO" id="GO:0006231">
    <property type="term" value="P:dTMP biosynthetic process"/>
    <property type="evidence" value="ECO:0007669"/>
    <property type="project" value="InterPro"/>
</dbReference>
<dbReference type="EMBL" id="BMTP01000020">
    <property type="protein sequence ID" value="GGU61835.1"/>
    <property type="molecule type" value="Genomic_DNA"/>
</dbReference>
<name>A0A918I2F5_9ACTN</name>
<comment type="caution">
    <text evidence="2">The sequence shown here is derived from an EMBL/GenBank/DDBJ whole genome shotgun (WGS) entry which is preliminary data.</text>
</comment>
<dbReference type="GO" id="GO:0050660">
    <property type="term" value="F:flavin adenine dinucleotide binding"/>
    <property type="evidence" value="ECO:0007669"/>
    <property type="project" value="InterPro"/>
</dbReference>
<dbReference type="Gene3D" id="3.30.1360.170">
    <property type="match status" value="1"/>
</dbReference>
<gene>
    <name evidence="2" type="ORF">GCM10010274_58250</name>
</gene>
<reference evidence="2" key="1">
    <citation type="journal article" date="2014" name="Int. J. Syst. Evol. Microbiol.">
        <title>Complete genome sequence of Corynebacterium casei LMG S-19264T (=DSM 44701T), isolated from a smear-ripened cheese.</title>
        <authorList>
            <consortium name="US DOE Joint Genome Institute (JGI-PGF)"/>
            <person name="Walter F."/>
            <person name="Albersmeier A."/>
            <person name="Kalinowski J."/>
            <person name="Ruckert C."/>
        </authorList>
    </citation>
    <scope>NUCLEOTIDE SEQUENCE</scope>
    <source>
        <strain evidence="2">JCM 4391</strain>
    </source>
</reference>